<protein>
    <recommendedName>
        <fullName evidence="3">Phytanoyl-CoA dioxygenase</fullName>
    </recommendedName>
</protein>
<dbReference type="Gene3D" id="2.60.120.620">
    <property type="entry name" value="q2cbj1_9rhob like domain"/>
    <property type="match status" value="1"/>
</dbReference>
<accession>A0A927MAE2</accession>
<comment type="caution">
    <text evidence="1">The sequence shown here is derived from an EMBL/GenBank/DDBJ whole genome shotgun (WGS) entry which is preliminary data.</text>
</comment>
<evidence type="ECO:0000313" key="2">
    <source>
        <dbReference type="Proteomes" id="UP000649753"/>
    </source>
</evidence>
<name>A0A927MAE2_9ACTN</name>
<reference evidence="1" key="1">
    <citation type="submission" date="2020-10" db="EMBL/GenBank/DDBJ databases">
        <title>Sequencing the genomes of 1000 actinobacteria strains.</title>
        <authorList>
            <person name="Klenk H.-P."/>
        </authorList>
    </citation>
    <scope>NUCLEOTIDE SEQUENCE</scope>
    <source>
        <strain evidence="1">DSM 46832</strain>
    </source>
</reference>
<dbReference type="PANTHER" id="PTHR20883:SF48">
    <property type="entry name" value="ECTOINE DIOXYGENASE"/>
    <property type="match status" value="1"/>
</dbReference>
<proteinExistence type="predicted"/>
<dbReference type="EMBL" id="JADBEB010000001">
    <property type="protein sequence ID" value="MBE1489516.1"/>
    <property type="molecule type" value="Genomic_DNA"/>
</dbReference>
<dbReference type="PANTHER" id="PTHR20883">
    <property type="entry name" value="PHYTANOYL-COA DIOXYGENASE DOMAIN CONTAINING 1"/>
    <property type="match status" value="1"/>
</dbReference>
<dbReference type="InterPro" id="IPR008775">
    <property type="entry name" value="Phytyl_CoA_dOase-like"/>
</dbReference>
<sequence>MGPLLESTLDDHLRERLRRDGYVYLPGLRTDEETGPLLADLRRVLADAGWLADPVEWRVAAEAGLTANSFWTVYPAVQALESLHRFAHGTRVRQVARAILGGEVFCHPAKVARLTPPTTVDRAYSTDAHQDFVKLHVEPDVLTVWTALTPCSPDRQGLRVLAGSHRRGFLAVEPELGRSLPVYLPVAADDPRWLTADFAVGDVVVFHSLTVHGGGPNRTSELRLSTDVRYQRRDAPMRPEHAQPHGWPETPGWESLTAGWRDRSWVTAPPDVVLRPMPVGVSYAEYLAELSVPRSRLLGR</sequence>
<gene>
    <name evidence="1" type="ORF">H4W31_005154</name>
</gene>
<dbReference type="Proteomes" id="UP000649753">
    <property type="component" value="Unassembled WGS sequence"/>
</dbReference>
<dbReference type="GO" id="GO:0005506">
    <property type="term" value="F:iron ion binding"/>
    <property type="evidence" value="ECO:0007669"/>
    <property type="project" value="UniProtKB-ARBA"/>
</dbReference>
<organism evidence="1 2">
    <name type="scientific">Plantactinospora soyae</name>
    <dbReference type="NCBI Taxonomy" id="1544732"/>
    <lineage>
        <taxon>Bacteria</taxon>
        <taxon>Bacillati</taxon>
        <taxon>Actinomycetota</taxon>
        <taxon>Actinomycetes</taxon>
        <taxon>Micromonosporales</taxon>
        <taxon>Micromonosporaceae</taxon>
        <taxon>Plantactinospora</taxon>
    </lineage>
</organism>
<evidence type="ECO:0008006" key="3">
    <source>
        <dbReference type="Google" id="ProtNLM"/>
    </source>
</evidence>
<dbReference type="SUPFAM" id="SSF51197">
    <property type="entry name" value="Clavaminate synthase-like"/>
    <property type="match status" value="1"/>
</dbReference>
<dbReference type="RefSeq" id="WP_192768982.1">
    <property type="nucleotide sequence ID" value="NZ_JADBEB010000001.1"/>
</dbReference>
<dbReference type="GO" id="GO:0016706">
    <property type="term" value="F:2-oxoglutarate-dependent dioxygenase activity"/>
    <property type="evidence" value="ECO:0007669"/>
    <property type="project" value="UniProtKB-ARBA"/>
</dbReference>
<evidence type="ECO:0000313" key="1">
    <source>
        <dbReference type="EMBL" id="MBE1489516.1"/>
    </source>
</evidence>
<dbReference type="AlphaFoldDB" id="A0A927MAE2"/>
<dbReference type="Pfam" id="PF05721">
    <property type="entry name" value="PhyH"/>
    <property type="match status" value="1"/>
</dbReference>
<keyword evidence="2" id="KW-1185">Reference proteome</keyword>